<dbReference type="Proteomes" id="UP000469185">
    <property type="component" value="Unassembled WGS sequence"/>
</dbReference>
<feature type="compositionally biased region" description="Low complexity" evidence="2">
    <location>
        <begin position="25"/>
        <end position="37"/>
    </location>
</feature>
<evidence type="ECO:0000313" key="3">
    <source>
        <dbReference type="EMBL" id="NED94278.1"/>
    </source>
</evidence>
<sequence length="114" mass="12583">MRQSDSDHVVMIQPDPLHVRRHTPEASARADAPAPTALVPRQSANRDQGPANEVSRMRAEIDELHARLSASEARLAHVEGRLQRILSSRSYRLARKLAGARRRVAALVGVRATP</sequence>
<comment type="caution">
    <text evidence="3">The sequence shown here is derived from an EMBL/GenBank/DDBJ whole genome shotgun (WGS) entry which is preliminary data.</text>
</comment>
<evidence type="ECO:0000256" key="1">
    <source>
        <dbReference type="SAM" id="Coils"/>
    </source>
</evidence>
<organism evidence="3 4">
    <name type="scientific">Phytoactinopolyspora alkaliphila</name>
    <dbReference type="NCBI Taxonomy" id="1783498"/>
    <lineage>
        <taxon>Bacteria</taxon>
        <taxon>Bacillati</taxon>
        <taxon>Actinomycetota</taxon>
        <taxon>Actinomycetes</taxon>
        <taxon>Jiangellales</taxon>
        <taxon>Jiangellaceae</taxon>
        <taxon>Phytoactinopolyspora</taxon>
    </lineage>
</organism>
<proteinExistence type="predicted"/>
<dbReference type="EMBL" id="JAAGOB010000002">
    <property type="protein sequence ID" value="NED94278.1"/>
    <property type="molecule type" value="Genomic_DNA"/>
</dbReference>
<reference evidence="3 4" key="1">
    <citation type="submission" date="2020-02" db="EMBL/GenBank/DDBJ databases">
        <authorList>
            <person name="Li X.-J."/>
            <person name="Feng X.-M."/>
        </authorList>
    </citation>
    <scope>NUCLEOTIDE SEQUENCE [LARGE SCALE GENOMIC DNA]</scope>
    <source>
        <strain evidence="3 4">CGMCC 4.7225</strain>
    </source>
</reference>
<dbReference type="RefSeq" id="WP_163815992.1">
    <property type="nucleotide sequence ID" value="NZ_JAAGOB010000002.1"/>
</dbReference>
<protein>
    <submittedName>
        <fullName evidence="3">Uncharacterized protein</fullName>
    </submittedName>
</protein>
<keyword evidence="4" id="KW-1185">Reference proteome</keyword>
<name>A0A6N9YH99_9ACTN</name>
<keyword evidence="1" id="KW-0175">Coiled coil</keyword>
<accession>A0A6N9YH99</accession>
<evidence type="ECO:0000313" key="4">
    <source>
        <dbReference type="Proteomes" id="UP000469185"/>
    </source>
</evidence>
<evidence type="ECO:0000256" key="2">
    <source>
        <dbReference type="SAM" id="MobiDB-lite"/>
    </source>
</evidence>
<feature type="coiled-coil region" evidence="1">
    <location>
        <begin position="54"/>
        <end position="81"/>
    </location>
</feature>
<gene>
    <name evidence="3" type="ORF">G1H11_03030</name>
</gene>
<dbReference type="AlphaFoldDB" id="A0A6N9YH99"/>
<feature type="region of interest" description="Disordered" evidence="2">
    <location>
        <begin position="1"/>
        <end position="54"/>
    </location>
</feature>